<dbReference type="AlphaFoldDB" id="D0LNW2"/>
<dbReference type="InterPro" id="IPR032466">
    <property type="entry name" value="Metal_Hydrolase"/>
</dbReference>
<dbReference type="GO" id="GO:0005829">
    <property type="term" value="C:cytosol"/>
    <property type="evidence" value="ECO:0007669"/>
    <property type="project" value="TreeGrafter"/>
</dbReference>
<dbReference type="KEGG" id="hoh:Hoch_6318"/>
<evidence type="ECO:0000313" key="2">
    <source>
        <dbReference type="Proteomes" id="UP000001880"/>
    </source>
</evidence>
<accession>D0LNW2</accession>
<dbReference type="PANTHER" id="PTHR11409:SF43">
    <property type="entry name" value="ADENOSINE DEAMINASE"/>
    <property type="match status" value="1"/>
</dbReference>
<dbReference type="GO" id="GO:0006154">
    <property type="term" value="P:adenosine catabolic process"/>
    <property type="evidence" value="ECO:0007669"/>
    <property type="project" value="TreeGrafter"/>
</dbReference>
<dbReference type="Proteomes" id="UP000001880">
    <property type="component" value="Chromosome"/>
</dbReference>
<gene>
    <name evidence="1" type="ordered locus">Hoch_6318</name>
</gene>
<dbReference type="GO" id="GO:0046103">
    <property type="term" value="P:inosine biosynthetic process"/>
    <property type="evidence" value="ECO:0007669"/>
    <property type="project" value="TreeGrafter"/>
</dbReference>
<dbReference type="Gene3D" id="3.20.20.140">
    <property type="entry name" value="Metal-dependent hydrolases"/>
    <property type="match status" value="1"/>
</dbReference>
<sequence>MGRPRAASVPAATRHLPLATKLRADYDAAVFTDPYSSELGRVLIKLISETNGVSLADTLDLALRSMLVAERPEVAKPLREFHGLLYDYQREPSDIALLEHPVAQVLGGFLRAFPLRFREEHIHLTGSLTADFVYPRLAALLDGPHGPAYEQKIRDTYGDEALPITCEADVDRLIRLQDGMKFSHYLQILTLAKLVLVDREAHRAAAYHMAERLYSEFNIGRIRLKFSFSRATRSARDALPVPDVEPEDVVLGLYQGFSEFRSQHPDFDFILSPSFRKETDFYDASRFPSKERSFLHHVREILALLDKHPFLAEKMTDVDTVGDERDHYRKVHFEQMRLGMGKLHSRGFYVRSHHGETWHSLRRGVQAVDNAMNIWHINTLEHGVSLGVNPNYYFHMVFERIMELNARSQPVPPTSPEYREIHDMNWRDHSAILDKLDHGQPLSTAEIRRFISIKFHAAREIEHYQHDVLNRMLQKKVSLVALPSSNVKLTQFLPTYKDHPFTWWEKKGVELAVGTDNDVALHTNFLRELLILLVTDADNLKITKLLMVVTGETRRPYMSNALWRARPDEQA</sequence>
<name>D0LNW2_HALO1</name>
<dbReference type="HOGENOM" id="CLU_507853_0_0_7"/>
<organism evidence="1 2">
    <name type="scientific">Haliangium ochraceum (strain DSM 14365 / JCM 11303 / SMP-2)</name>
    <dbReference type="NCBI Taxonomy" id="502025"/>
    <lineage>
        <taxon>Bacteria</taxon>
        <taxon>Pseudomonadati</taxon>
        <taxon>Myxococcota</taxon>
        <taxon>Polyangia</taxon>
        <taxon>Haliangiales</taxon>
        <taxon>Kofleriaceae</taxon>
        <taxon>Haliangium</taxon>
    </lineage>
</organism>
<dbReference type="EMBL" id="CP001804">
    <property type="protein sequence ID" value="ACY18788.1"/>
    <property type="molecule type" value="Genomic_DNA"/>
</dbReference>
<dbReference type="GO" id="GO:0043103">
    <property type="term" value="P:hypoxanthine salvage"/>
    <property type="evidence" value="ECO:0007669"/>
    <property type="project" value="TreeGrafter"/>
</dbReference>
<dbReference type="SUPFAM" id="SSF51556">
    <property type="entry name" value="Metallo-dependent hydrolases"/>
    <property type="match status" value="1"/>
</dbReference>
<dbReference type="InterPro" id="IPR006330">
    <property type="entry name" value="Ado/ade_deaminase"/>
</dbReference>
<dbReference type="GO" id="GO:0004000">
    <property type="term" value="F:adenosine deaminase activity"/>
    <property type="evidence" value="ECO:0007669"/>
    <property type="project" value="TreeGrafter"/>
</dbReference>
<evidence type="ECO:0000313" key="1">
    <source>
        <dbReference type="EMBL" id="ACY18788.1"/>
    </source>
</evidence>
<dbReference type="STRING" id="502025.Hoch_6318"/>
<reference evidence="1 2" key="1">
    <citation type="journal article" date="2010" name="Stand. Genomic Sci.">
        <title>Complete genome sequence of Haliangium ochraceum type strain (SMP-2).</title>
        <authorList>
            <consortium name="US DOE Joint Genome Institute (JGI-PGF)"/>
            <person name="Ivanova N."/>
            <person name="Daum C."/>
            <person name="Lang E."/>
            <person name="Abt B."/>
            <person name="Kopitz M."/>
            <person name="Saunders E."/>
            <person name="Lapidus A."/>
            <person name="Lucas S."/>
            <person name="Glavina Del Rio T."/>
            <person name="Nolan M."/>
            <person name="Tice H."/>
            <person name="Copeland A."/>
            <person name="Cheng J.F."/>
            <person name="Chen F."/>
            <person name="Bruce D."/>
            <person name="Goodwin L."/>
            <person name="Pitluck S."/>
            <person name="Mavromatis K."/>
            <person name="Pati A."/>
            <person name="Mikhailova N."/>
            <person name="Chen A."/>
            <person name="Palaniappan K."/>
            <person name="Land M."/>
            <person name="Hauser L."/>
            <person name="Chang Y.J."/>
            <person name="Jeffries C.D."/>
            <person name="Detter J.C."/>
            <person name="Brettin T."/>
            <person name="Rohde M."/>
            <person name="Goker M."/>
            <person name="Bristow J."/>
            <person name="Markowitz V."/>
            <person name="Eisen J.A."/>
            <person name="Hugenholtz P."/>
            <person name="Kyrpides N.C."/>
            <person name="Klenk H.P."/>
        </authorList>
    </citation>
    <scope>NUCLEOTIDE SEQUENCE [LARGE SCALE GENOMIC DNA]</scope>
    <source>
        <strain evidence="2">DSM 14365 / CIP 107738 / JCM 11303 / AJ 13395 / SMP-2</strain>
    </source>
</reference>
<protein>
    <submittedName>
        <fullName evidence="1">Uncharacterized protein</fullName>
    </submittedName>
</protein>
<keyword evidence="2" id="KW-1185">Reference proteome</keyword>
<proteinExistence type="predicted"/>
<dbReference type="PANTHER" id="PTHR11409">
    <property type="entry name" value="ADENOSINE DEAMINASE"/>
    <property type="match status" value="1"/>
</dbReference>
<dbReference type="eggNOG" id="COG1816">
    <property type="taxonomic scope" value="Bacteria"/>
</dbReference>